<organism evidence="2 3">
    <name type="scientific">Blyttiomyces helicus</name>
    <dbReference type="NCBI Taxonomy" id="388810"/>
    <lineage>
        <taxon>Eukaryota</taxon>
        <taxon>Fungi</taxon>
        <taxon>Fungi incertae sedis</taxon>
        <taxon>Chytridiomycota</taxon>
        <taxon>Chytridiomycota incertae sedis</taxon>
        <taxon>Chytridiomycetes</taxon>
        <taxon>Chytridiomycetes incertae sedis</taxon>
        <taxon>Blyttiomyces</taxon>
    </lineage>
</organism>
<sequence>MTFGEEFPFQARWSEQGELASLVITLLTPPSHPQLLFAPPGKGCLIGCWPFTSMASPSLKSGGKREGGGKEQLSGGWLDTPPSSRRNTPHTDSSGGNQCRREMDRQVRVAKACWVSSETKGWRRRTTAGEDGRQGGKQEEEERHRLRGTCLGALRPFHLAEVAPPAWELLLQIWLVPSVDSGMREVSKGRGANEGREGKETARCTGSVWEWEGRGGGRGQQQERTKAGPGRRGRAVVSAEERESRMGGALPLTSSSPLLAKVLELGLALHLRDIGRGKGEIRQQGPGLAPSDLLSDRGGTSCLGPSPPDMWRLLSRLSGRREGGGGDGKESRDRKEGKCLPLLPLLPMRTSAFAVCNQKKGWTHRTTAGEDRRRVGEDRESFGVCGRDRQQKGGGVLSTSPPLSTSWQRRLNWRWPSTSRTFKLFTLRILPLVPPLNNGGKREGEWRDQLSGTWLGALRLFFWQRLRPSPGTFSRFVASPQSTLWQKRGLDIPMLVINVLNLRGQIFKRAGNIVVLNHKTKKPKQCFFKGIMDKKI</sequence>
<reference evidence="3" key="1">
    <citation type="journal article" date="2018" name="Nat. Microbiol.">
        <title>Leveraging single-cell genomics to expand the fungal tree of life.</title>
        <authorList>
            <person name="Ahrendt S.R."/>
            <person name="Quandt C.A."/>
            <person name="Ciobanu D."/>
            <person name="Clum A."/>
            <person name="Salamov A."/>
            <person name="Andreopoulos B."/>
            <person name="Cheng J.F."/>
            <person name="Woyke T."/>
            <person name="Pelin A."/>
            <person name="Henrissat B."/>
            <person name="Reynolds N.K."/>
            <person name="Benny G.L."/>
            <person name="Smith M.E."/>
            <person name="James T.Y."/>
            <person name="Grigoriev I.V."/>
        </authorList>
    </citation>
    <scope>NUCLEOTIDE SEQUENCE [LARGE SCALE GENOMIC DNA]</scope>
</reference>
<feature type="region of interest" description="Disordered" evidence="1">
    <location>
        <begin position="317"/>
        <end position="336"/>
    </location>
</feature>
<accession>A0A4P9WCP3</accession>
<gene>
    <name evidence="2" type="ORF">BDK51DRAFT_30067</name>
</gene>
<evidence type="ECO:0000256" key="1">
    <source>
        <dbReference type="SAM" id="MobiDB-lite"/>
    </source>
</evidence>
<dbReference type="Proteomes" id="UP000269721">
    <property type="component" value="Unassembled WGS sequence"/>
</dbReference>
<feature type="compositionally biased region" description="Basic and acidic residues" evidence="1">
    <location>
        <begin position="319"/>
        <end position="336"/>
    </location>
</feature>
<feature type="compositionally biased region" description="Basic and acidic residues" evidence="1">
    <location>
        <begin position="367"/>
        <end position="391"/>
    </location>
</feature>
<protein>
    <submittedName>
        <fullName evidence="2">Uncharacterized protein</fullName>
    </submittedName>
</protein>
<dbReference type="AlphaFoldDB" id="A0A4P9WCP3"/>
<feature type="region of interest" description="Disordered" evidence="1">
    <location>
        <begin position="121"/>
        <end position="143"/>
    </location>
</feature>
<feature type="region of interest" description="Disordered" evidence="1">
    <location>
        <begin position="278"/>
        <end position="307"/>
    </location>
</feature>
<name>A0A4P9WCP3_9FUNG</name>
<proteinExistence type="predicted"/>
<feature type="region of interest" description="Disordered" evidence="1">
    <location>
        <begin position="367"/>
        <end position="403"/>
    </location>
</feature>
<evidence type="ECO:0000313" key="3">
    <source>
        <dbReference type="Proteomes" id="UP000269721"/>
    </source>
</evidence>
<feature type="region of interest" description="Disordered" evidence="1">
    <location>
        <begin position="58"/>
        <end position="102"/>
    </location>
</feature>
<evidence type="ECO:0000313" key="2">
    <source>
        <dbReference type="EMBL" id="RKO90439.1"/>
    </source>
</evidence>
<feature type="region of interest" description="Disordered" evidence="1">
    <location>
        <begin position="209"/>
        <end position="249"/>
    </location>
</feature>
<feature type="compositionally biased region" description="Basic and acidic residues" evidence="1">
    <location>
        <begin position="127"/>
        <end position="143"/>
    </location>
</feature>
<dbReference type="EMBL" id="KZ995558">
    <property type="protein sequence ID" value="RKO90439.1"/>
    <property type="molecule type" value="Genomic_DNA"/>
</dbReference>
<keyword evidence="3" id="KW-1185">Reference proteome</keyword>
<feature type="compositionally biased region" description="Polar residues" evidence="1">
    <location>
        <begin position="81"/>
        <end position="97"/>
    </location>
</feature>
<feature type="compositionally biased region" description="Basic and acidic residues" evidence="1">
    <location>
        <begin position="211"/>
        <end position="226"/>
    </location>
</feature>